<reference evidence="1" key="1">
    <citation type="submission" date="2021-01" db="EMBL/GenBank/DDBJ databases">
        <authorList>
            <consortium name="Genoscope - CEA"/>
            <person name="William W."/>
        </authorList>
    </citation>
    <scope>NUCLEOTIDE SEQUENCE</scope>
</reference>
<protein>
    <submittedName>
        <fullName evidence="1">Uncharacterized protein</fullName>
    </submittedName>
</protein>
<gene>
    <name evidence="1" type="ORF">PSON_ATCC_30995.1.T1840069</name>
</gene>
<keyword evidence="2" id="KW-1185">Reference proteome</keyword>
<dbReference type="Proteomes" id="UP000692954">
    <property type="component" value="Unassembled WGS sequence"/>
</dbReference>
<comment type="caution">
    <text evidence="1">The sequence shown here is derived from an EMBL/GenBank/DDBJ whole genome shotgun (WGS) entry which is preliminary data.</text>
</comment>
<proteinExistence type="predicted"/>
<dbReference type="AlphaFoldDB" id="A0A8S1RJ66"/>
<sequence length="78" mass="9438">MRAPDNLFQHKEVFPSKYQSDYKKDNYLEYYYNLKIKQLITLAFQLSRIIIIDQTQIQEQIIQYSVDFSITSQALIRQ</sequence>
<accession>A0A8S1RJ66</accession>
<evidence type="ECO:0000313" key="1">
    <source>
        <dbReference type="EMBL" id="CAD8128238.1"/>
    </source>
</evidence>
<name>A0A8S1RJ66_9CILI</name>
<organism evidence="1 2">
    <name type="scientific">Paramecium sonneborni</name>
    <dbReference type="NCBI Taxonomy" id="65129"/>
    <lineage>
        <taxon>Eukaryota</taxon>
        <taxon>Sar</taxon>
        <taxon>Alveolata</taxon>
        <taxon>Ciliophora</taxon>
        <taxon>Intramacronucleata</taxon>
        <taxon>Oligohymenophorea</taxon>
        <taxon>Peniculida</taxon>
        <taxon>Parameciidae</taxon>
        <taxon>Paramecium</taxon>
    </lineage>
</organism>
<evidence type="ECO:0000313" key="2">
    <source>
        <dbReference type="Proteomes" id="UP000692954"/>
    </source>
</evidence>
<dbReference type="EMBL" id="CAJJDN010000184">
    <property type="protein sequence ID" value="CAD8128238.1"/>
    <property type="molecule type" value="Genomic_DNA"/>
</dbReference>